<evidence type="ECO:0000256" key="1">
    <source>
        <dbReference type="ARBA" id="ARBA00022857"/>
    </source>
</evidence>
<evidence type="ECO:0000256" key="2">
    <source>
        <dbReference type="ARBA" id="ARBA00023002"/>
    </source>
</evidence>
<keyword evidence="2" id="KW-0560">Oxidoreductase</keyword>
<reference evidence="5 6" key="1">
    <citation type="submission" date="2020-05" db="EMBL/GenBank/DDBJ databases">
        <title>Identification and distribution of gene clusters putatively required for synthesis of sphingolipid metabolism inhibitors in phylogenetically diverse species of the filamentous fungus Fusarium.</title>
        <authorList>
            <person name="Kim H.-S."/>
            <person name="Busman M."/>
            <person name="Brown D.W."/>
            <person name="Divon H."/>
            <person name="Uhlig S."/>
            <person name="Proctor R.H."/>
        </authorList>
    </citation>
    <scope>NUCLEOTIDE SEQUENCE [LARGE SCALE GENOMIC DNA]</scope>
    <source>
        <strain evidence="5 6">NRRL 26131</strain>
    </source>
</reference>
<evidence type="ECO:0000259" key="4">
    <source>
        <dbReference type="Pfam" id="PF05368"/>
    </source>
</evidence>
<proteinExistence type="predicted"/>
<keyword evidence="6" id="KW-1185">Reference proteome</keyword>
<keyword evidence="3" id="KW-0472">Membrane</keyword>
<evidence type="ECO:0000313" key="5">
    <source>
        <dbReference type="EMBL" id="KAF5712211.1"/>
    </source>
</evidence>
<dbReference type="InterPro" id="IPR051609">
    <property type="entry name" value="NmrA/Isoflavone_reductase-like"/>
</dbReference>
<protein>
    <submittedName>
        <fullName evidence="5">Isoflavone reductase like</fullName>
    </submittedName>
</protein>
<dbReference type="Gene3D" id="3.40.50.720">
    <property type="entry name" value="NAD(P)-binding Rossmann-like Domain"/>
    <property type="match status" value="1"/>
</dbReference>
<feature type="transmembrane region" description="Helical" evidence="3">
    <location>
        <begin position="178"/>
        <end position="202"/>
    </location>
</feature>
<dbReference type="EMBL" id="JAAQPF010000173">
    <property type="protein sequence ID" value="KAF5712211.1"/>
    <property type="molecule type" value="Genomic_DNA"/>
</dbReference>
<keyword evidence="1" id="KW-0521">NADP</keyword>
<name>A0A8H6DC88_9HYPO</name>
<dbReference type="Proteomes" id="UP000532311">
    <property type="component" value="Unassembled WGS sequence"/>
</dbReference>
<dbReference type="InterPro" id="IPR036291">
    <property type="entry name" value="NAD(P)-bd_dom_sf"/>
</dbReference>
<evidence type="ECO:0000256" key="3">
    <source>
        <dbReference type="SAM" id="Phobius"/>
    </source>
</evidence>
<evidence type="ECO:0000313" key="6">
    <source>
        <dbReference type="Proteomes" id="UP000532311"/>
    </source>
</evidence>
<accession>A0A8H6DC88</accession>
<dbReference type="Pfam" id="PF05368">
    <property type="entry name" value="NmrA"/>
    <property type="match status" value="1"/>
</dbReference>
<dbReference type="InterPro" id="IPR008030">
    <property type="entry name" value="NmrA-like"/>
</dbReference>
<feature type="domain" description="NmrA-like" evidence="4">
    <location>
        <begin position="196"/>
        <end position="450"/>
    </location>
</feature>
<organism evidence="5 6">
    <name type="scientific">Fusarium globosum</name>
    <dbReference type="NCBI Taxonomy" id="78864"/>
    <lineage>
        <taxon>Eukaryota</taxon>
        <taxon>Fungi</taxon>
        <taxon>Dikarya</taxon>
        <taxon>Ascomycota</taxon>
        <taxon>Pezizomycotina</taxon>
        <taxon>Sordariomycetes</taxon>
        <taxon>Hypocreomycetidae</taxon>
        <taxon>Hypocreales</taxon>
        <taxon>Nectriaceae</taxon>
        <taxon>Fusarium</taxon>
        <taxon>Fusarium fujikuroi species complex</taxon>
    </lineage>
</organism>
<dbReference type="PANTHER" id="PTHR47706:SF9">
    <property type="entry name" value="NMRA-LIKE DOMAIN-CONTAINING PROTEIN-RELATED"/>
    <property type="match status" value="1"/>
</dbReference>
<dbReference type="AlphaFoldDB" id="A0A8H6DC88"/>
<comment type="caution">
    <text evidence="5">The sequence shown here is derived from an EMBL/GenBank/DDBJ whole genome shotgun (WGS) entry which is preliminary data.</text>
</comment>
<gene>
    <name evidence="5" type="ORF">FGLOB1_4588</name>
</gene>
<dbReference type="PANTHER" id="PTHR47706">
    <property type="entry name" value="NMRA-LIKE FAMILY PROTEIN"/>
    <property type="match status" value="1"/>
</dbReference>
<sequence>MSGKQARPEVLYMLRSEKGVFVHFFDKHGPDEAPILGYKNESKVYNPNMNWKIQRVPNTDTRILFKSEINDAVIYSKARDYVLGADQGMEGHDTAHWYLEGCDFSEISETPLVRLGPSVGGCGSGWVHAISMRLLASFGAGDLRRYRFMRFTSSVAWFETIGTHGGFGLAPAANRFSIALGLSPATCICINLLIMLILIAGITGMVGQTLARYALEEGYQVRGLSRNPDKLNADIASRLESTIACPDFLDKSHLAKAVKGVDVVIAALPPVPSIIGAGQLALLLEAEKAGVKVFHAASWNFDWTKLELGYHETYDAYIAFKRLAELSCSLKPIYGFTGAILDYSLIHIKDAGRPSLVNTESRSVIYFGTGEEKMSFTTLDDLAKYTLLAINDQDVIKRGTYYVESSHCTMPELADIYSKVRGYEMKKQCFGGKAELQAMLQQARVNIGAFQADKYIDLAYGMVFLNGKAAIDPVDNERWASKVTPTSMEQWLNEHPEA</sequence>
<keyword evidence="3" id="KW-1133">Transmembrane helix</keyword>
<dbReference type="SUPFAM" id="SSF51735">
    <property type="entry name" value="NAD(P)-binding Rossmann-fold domains"/>
    <property type="match status" value="1"/>
</dbReference>
<dbReference type="GO" id="GO:0016491">
    <property type="term" value="F:oxidoreductase activity"/>
    <property type="evidence" value="ECO:0007669"/>
    <property type="project" value="UniProtKB-KW"/>
</dbReference>
<keyword evidence="3" id="KW-0812">Transmembrane</keyword>